<dbReference type="InParanoid" id="Q0EYF2"/>
<protein>
    <submittedName>
        <fullName evidence="1">Uncharacterized protein</fullName>
    </submittedName>
</protein>
<proteinExistence type="predicted"/>
<evidence type="ECO:0000313" key="1">
    <source>
        <dbReference type="EMBL" id="EAU54240.1"/>
    </source>
</evidence>
<dbReference type="HOGENOM" id="CLU_2093909_0_0_0"/>
<dbReference type="RefSeq" id="WP_009851443.1">
    <property type="nucleotide sequence ID" value="NZ_DS022295.1"/>
</dbReference>
<reference evidence="1" key="1">
    <citation type="submission" date="2006-09" db="EMBL/GenBank/DDBJ databases">
        <authorList>
            <person name="Emerson D."/>
            <person name="Ferriera S."/>
            <person name="Johnson J."/>
            <person name="Kravitz S."/>
            <person name="Halpern A."/>
            <person name="Remington K."/>
            <person name="Beeson K."/>
            <person name="Tran B."/>
            <person name="Rogers Y.-H."/>
            <person name="Friedman R."/>
            <person name="Venter J.C."/>
        </authorList>
    </citation>
    <scope>NUCLEOTIDE SEQUENCE [LARGE SCALE GENOMIC DNA]</scope>
    <source>
        <strain evidence="1">PV-1</strain>
    </source>
</reference>
<sequence>MNEAYKDKGTVHELADCRYLTDVSEMTGGGAAFAAGMGAGQKRTFNSKGAIVVASDAVYGLARAYTTFARETRIDSRVYRSIDEAIEWLGAGILRSEIIAFSDKTADLSPGLPDLC</sequence>
<dbReference type="AlphaFoldDB" id="Q0EYF2"/>
<gene>
    <name evidence="1" type="ORF">SPV1_05749</name>
</gene>
<dbReference type="STRING" id="314344.AL013_06125"/>
<organism evidence="1 2">
    <name type="scientific">Mariprofundus ferrooxydans PV-1</name>
    <dbReference type="NCBI Taxonomy" id="314345"/>
    <lineage>
        <taxon>Bacteria</taxon>
        <taxon>Pseudomonadati</taxon>
        <taxon>Pseudomonadota</taxon>
        <taxon>Candidatius Mariprofundia</taxon>
        <taxon>Mariprofundales</taxon>
        <taxon>Mariprofundaceae</taxon>
        <taxon>Mariprofundus</taxon>
    </lineage>
</organism>
<dbReference type="EMBL" id="AATS01000010">
    <property type="protein sequence ID" value="EAU54240.1"/>
    <property type="molecule type" value="Genomic_DNA"/>
</dbReference>
<evidence type="ECO:0000313" key="2">
    <source>
        <dbReference type="Proteomes" id="UP000005297"/>
    </source>
</evidence>
<keyword evidence="2" id="KW-1185">Reference proteome</keyword>
<accession>Q0EYF2</accession>
<name>Q0EYF2_9PROT</name>
<dbReference type="OrthoDB" id="9342845at2"/>
<dbReference type="Proteomes" id="UP000005297">
    <property type="component" value="Unassembled WGS sequence"/>
</dbReference>
<comment type="caution">
    <text evidence="1">The sequence shown here is derived from an EMBL/GenBank/DDBJ whole genome shotgun (WGS) entry which is preliminary data.</text>
</comment>